<proteinExistence type="predicted"/>
<dbReference type="EMBL" id="FNSL01000001">
    <property type="protein sequence ID" value="SEB60598.1"/>
    <property type="molecule type" value="Genomic_DNA"/>
</dbReference>
<dbReference type="NCBIfam" id="TIGR00254">
    <property type="entry name" value="GGDEF"/>
    <property type="match status" value="1"/>
</dbReference>
<dbReference type="InterPro" id="IPR000160">
    <property type="entry name" value="GGDEF_dom"/>
</dbReference>
<dbReference type="SUPFAM" id="SSF55073">
    <property type="entry name" value="Nucleotide cyclase"/>
    <property type="match status" value="1"/>
</dbReference>
<feature type="transmembrane region" description="Helical" evidence="3">
    <location>
        <begin position="9"/>
        <end position="30"/>
    </location>
</feature>
<dbReference type="GO" id="GO:0052621">
    <property type="term" value="F:diguanylate cyclase activity"/>
    <property type="evidence" value="ECO:0007669"/>
    <property type="project" value="UniProtKB-EC"/>
</dbReference>
<dbReference type="RefSeq" id="WP_090328945.1">
    <property type="nucleotide sequence ID" value="NZ_FNSL01000001.1"/>
</dbReference>
<comment type="catalytic activity">
    <reaction evidence="2">
        <text>2 GTP = 3',3'-c-di-GMP + 2 diphosphate</text>
        <dbReference type="Rhea" id="RHEA:24898"/>
        <dbReference type="ChEBI" id="CHEBI:33019"/>
        <dbReference type="ChEBI" id="CHEBI:37565"/>
        <dbReference type="ChEBI" id="CHEBI:58805"/>
        <dbReference type="EC" id="2.7.7.65"/>
    </reaction>
</comment>
<feature type="domain" description="GGDEF" evidence="4">
    <location>
        <begin position="115"/>
        <end position="248"/>
    </location>
</feature>
<dbReference type="CDD" id="cd01949">
    <property type="entry name" value="GGDEF"/>
    <property type="match status" value="1"/>
</dbReference>
<dbReference type="EC" id="2.7.7.65" evidence="1"/>
<keyword evidence="3" id="KW-1133">Transmembrane helix</keyword>
<dbReference type="PANTHER" id="PTHR45138">
    <property type="entry name" value="REGULATORY COMPONENTS OF SENSORY TRANSDUCTION SYSTEM"/>
    <property type="match status" value="1"/>
</dbReference>
<dbReference type="SMART" id="SM00267">
    <property type="entry name" value="GGDEF"/>
    <property type="match status" value="1"/>
</dbReference>
<dbReference type="GO" id="GO:1902201">
    <property type="term" value="P:negative regulation of bacterial-type flagellum-dependent cell motility"/>
    <property type="evidence" value="ECO:0007669"/>
    <property type="project" value="TreeGrafter"/>
</dbReference>
<protein>
    <recommendedName>
        <fullName evidence="1">diguanylate cyclase</fullName>
        <ecNumber evidence="1">2.7.7.65</ecNumber>
    </recommendedName>
</protein>
<dbReference type="InterPro" id="IPR050469">
    <property type="entry name" value="Diguanylate_Cyclase"/>
</dbReference>
<feature type="transmembrane region" description="Helical" evidence="3">
    <location>
        <begin position="36"/>
        <end position="59"/>
    </location>
</feature>
<organism evidence="5 6">
    <name type="scientific">Nitratireductor aquibiodomus</name>
    <dbReference type="NCBI Taxonomy" id="204799"/>
    <lineage>
        <taxon>Bacteria</taxon>
        <taxon>Pseudomonadati</taxon>
        <taxon>Pseudomonadota</taxon>
        <taxon>Alphaproteobacteria</taxon>
        <taxon>Hyphomicrobiales</taxon>
        <taxon>Phyllobacteriaceae</taxon>
        <taxon>Nitratireductor</taxon>
    </lineage>
</organism>
<evidence type="ECO:0000256" key="2">
    <source>
        <dbReference type="ARBA" id="ARBA00034247"/>
    </source>
</evidence>
<dbReference type="GO" id="GO:0043709">
    <property type="term" value="P:cell adhesion involved in single-species biofilm formation"/>
    <property type="evidence" value="ECO:0007669"/>
    <property type="project" value="TreeGrafter"/>
</dbReference>
<dbReference type="PANTHER" id="PTHR45138:SF9">
    <property type="entry name" value="DIGUANYLATE CYCLASE DGCM-RELATED"/>
    <property type="match status" value="1"/>
</dbReference>
<keyword evidence="6" id="KW-1185">Reference proteome</keyword>
<dbReference type="GO" id="GO:0005886">
    <property type="term" value="C:plasma membrane"/>
    <property type="evidence" value="ECO:0007669"/>
    <property type="project" value="TreeGrafter"/>
</dbReference>
<name>A0A1H4KR72_9HYPH</name>
<evidence type="ECO:0000313" key="5">
    <source>
        <dbReference type="EMBL" id="SEB60598.1"/>
    </source>
</evidence>
<evidence type="ECO:0000256" key="3">
    <source>
        <dbReference type="SAM" id="Phobius"/>
    </source>
</evidence>
<sequence>MKLVVLKAVIATLLSIIASLAICWIAIHLTGGSMNWFAALLSALCPLLIAFPASMYTFYQNHRIALAHQELEATHRELAGVYRRLAAAARIDEMTGLLNRSTFIAELNQAGQRGAGGVLLVIDADDFKGINDTHGHLTGDRALATIADVIRDVFCGGGLAGRIGGEEFGVFLEAATLSKGEALAERLRRGVERIELHTERNGLARLSVSIGIAFVEEAADFSTLMATADEQLYVAKRRGRNQVSVPEMQSATVQLRTAS</sequence>
<dbReference type="Proteomes" id="UP000199064">
    <property type="component" value="Unassembled WGS sequence"/>
</dbReference>
<evidence type="ECO:0000259" key="4">
    <source>
        <dbReference type="PROSITE" id="PS50887"/>
    </source>
</evidence>
<dbReference type="FunFam" id="3.30.70.270:FF:000001">
    <property type="entry name" value="Diguanylate cyclase domain protein"/>
    <property type="match status" value="1"/>
</dbReference>
<evidence type="ECO:0000256" key="1">
    <source>
        <dbReference type="ARBA" id="ARBA00012528"/>
    </source>
</evidence>
<dbReference type="AlphaFoldDB" id="A0A1H4KR72"/>
<accession>A0A1H4KR72</accession>
<keyword evidence="3" id="KW-0812">Transmembrane</keyword>
<reference evidence="6" key="1">
    <citation type="submission" date="2016-10" db="EMBL/GenBank/DDBJ databases">
        <authorList>
            <person name="Varghese N."/>
            <person name="Submissions S."/>
        </authorList>
    </citation>
    <scope>NUCLEOTIDE SEQUENCE [LARGE SCALE GENOMIC DNA]</scope>
    <source>
        <strain evidence="6">ES.061</strain>
    </source>
</reference>
<dbReference type="Pfam" id="PF00990">
    <property type="entry name" value="GGDEF"/>
    <property type="match status" value="1"/>
</dbReference>
<gene>
    <name evidence="5" type="ORF">SAMN05216452_2401</name>
</gene>
<evidence type="ECO:0000313" key="6">
    <source>
        <dbReference type="Proteomes" id="UP000199064"/>
    </source>
</evidence>
<dbReference type="InterPro" id="IPR029787">
    <property type="entry name" value="Nucleotide_cyclase"/>
</dbReference>
<dbReference type="InterPro" id="IPR043128">
    <property type="entry name" value="Rev_trsase/Diguanyl_cyclase"/>
</dbReference>
<keyword evidence="3" id="KW-0472">Membrane</keyword>
<dbReference type="PROSITE" id="PS50887">
    <property type="entry name" value="GGDEF"/>
    <property type="match status" value="1"/>
</dbReference>
<dbReference type="Gene3D" id="3.30.70.270">
    <property type="match status" value="1"/>
</dbReference>